<gene>
    <name evidence="1" type="ORF">ACFFK0_02535</name>
</gene>
<dbReference type="Pfam" id="PF10720">
    <property type="entry name" value="DUF2515"/>
    <property type="match status" value="1"/>
</dbReference>
<protein>
    <submittedName>
        <fullName evidence="1">DUF2515 family protein</fullName>
    </submittedName>
</protein>
<organism evidence="1 2">
    <name type="scientific">Paenibacillus chartarius</name>
    <dbReference type="NCBI Taxonomy" id="747481"/>
    <lineage>
        <taxon>Bacteria</taxon>
        <taxon>Bacillati</taxon>
        <taxon>Bacillota</taxon>
        <taxon>Bacilli</taxon>
        <taxon>Bacillales</taxon>
        <taxon>Paenibacillaceae</taxon>
        <taxon>Paenibacillus</taxon>
    </lineage>
</organism>
<evidence type="ECO:0000313" key="1">
    <source>
        <dbReference type="EMBL" id="MFC0211337.1"/>
    </source>
</evidence>
<dbReference type="RefSeq" id="WP_377468311.1">
    <property type="nucleotide sequence ID" value="NZ_JBHLWN010000014.1"/>
</dbReference>
<accession>A0ABV6DFE6</accession>
<reference evidence="1 2" key="1">
    <citation type="submission" date="2024-09" db="EMBL/GenBank/DDBJ databases">
        <authorList>
            <person name="Sun Q."/>
            <person name="Mori K."/>
        </authorList>
    </citation>
    <scope>NUCLEOTIDE SEQUENCE [LARGE SCALE GENOMIC DNA]</scope>
    <source>
        <strain evidence="1 2">CCM 7759</strain>
    </source>
</reference>
<comment type="caution">
    <text evidence="1">The sequence shown here is derived from an EMBL/GenBank/DDBJ whole genome shotgun (WGS) entry which is preliminary data.</text>
</comment>
<evidence type="ECO:0000313" key="2">
    <source>
        <dbReference type="Proteomes" id="UP001589776"/>
    </source>
</evidence>
<name>A0ABV6DFE6_9BACL</name>
<dbReference type="Proteomes" id="UP001589776">
    <property type="component" value="Unassembled WGS sequence"/>
</dbReference>
<keyword evidence="2" id="KW-1185">Reference proteome</keyword>
<sequence length="422" mass="48083">MWKAKRRWLERLRALPQQILNLLKGKMGNVAYSLEEAPAAGVLHPLPAGVNLIKQQTDSLLRRPPRGIAPLPAAEQYLVERLREEAARLNRNNVTRTAAYLDIYRQHPELHWAFLAHMVSRNGGWTMTDLKGELLPCLLGAGQRESLFRFLERANGLIFYDAYPQLLLYRESTRTGRRLTHLLPHLGVTEFMIAVWDEFHRTRDSALLTCCLIVNEQHFIEERIVQSAYFKEHVLDTLAFKTQSLLQMNQVLFPYAGPEGGNRLRLAGLILENFADLSERIRFGQSLYAILFAQPDVYRGAHHFAVSTPHTGSRADYWPELFAEVRHSAPNPVYRPRLNGSCLAAGAEPLFSPRLAHAWKDRPVEPPEPGDWCRGQVGRNALKLLPSRLHVPFDFDMSQEYPYALNKIELAIMAAQELGTKA</sequence>
<dbReference type="EMBL" id="JBHLWN010000014">
    <property type="protein sequence ID" value="MFC0211337.1"/>
    <property type="molecule type" value="Genomic_DNA"/>
</dbReference>
<proteinExistence type="predicted"/>
<dbReference type="InterPro" id="IPR019658">
    <property type="entry name" value="DUF2515"/>
</dbReference>